<reference evidence="1 2" key="1">
    <citation type="submission" date="2024-01" db="EMBL/GenBank/DDBJ databases">
        <authorList>
            <person name="Kunselman E."/>
        </authorList>
    </citation>
    <scope>NUCLEOTIDE SEQUENCE [LARGE SCALE GENOMIC DNA]</scope>
    <source>
        <strain evidence="1">2 abalone samples</strain>
    </source>
</reference>
<gene>
    <name evidence="1" type="ORF">CAXC1_50003</name>
</gene>
<proteinExistence type="predicted"/>
<organism evidence="1 2">
    <name type="scientific">Candidatus Xenohaliotis californiensis</name>
    <dbReference type="NCBI Taxonomy" id="84677"/>
    <lineage>
        <taxon>Bacteria</taxon>
        <taxon>Pseudomonadati</taxon>
        <taxon>Pseudomonadota</taxon>
        <taxon>Alphaproteobacteria</taxon>
        <taxon>Rickettsiales</taxon>
        <taxon>Anaplasmataceae</taxon>
        <taxon>Candidatus Xenohaliotis</taxon>
    </lineage>
</organism>
<name>A0ABM9N954_9RICK</name>
<dbReference type="EMBL" id="CAWVOK010000031">
    <property type="protein sequence ID" value="CAK8163444.1"/>
    <property type="molecule type" value="Genomic_DNA"/>
</dbReference>
<keyword evidence="2" id="KW-1185">Reference proteome</keyword>
<protein>
    <submittedName>
        <fullName evidence="1">Uncharacterized protein</fullName>
    </submittedName>
</protein>
<dbReference type="Proteomes" id="UP001314181">
    <property type="component" value="Unassembled WGS sequence"/>
</dbReference>
<comment type="caution">
    <text evidence="1">The sequence shown here is derived from an EMBL/GenBank/DDBJ whole genome shotgun (WGS) entry which is preliminary data.</text>
</comment>
<sequence length="52" mass="5988">MIELLKELSKNALRETDDTNHKGDLCLYNLLGSGNLQKNIQTFEVVYKHLEP</sequence>
<accession>A0ABM9N954</accession>
<evidence type="ECO:0000313" key="2">
    <source>
        <dbReference type="Proteomes" id="UP001314181"/>
    </source>
</evidence>
<dbReference type="RefSeq" id="WP_338364657.1">
    <property type="nucleotide sequence ID" value="NZ_CAWVOK010000031.1"/>
</dbReference>
<evidence type="ECO:0000313" key="1">
    <source>
        <dbReference type="EMBL" id="CAK8163444.1"/>
    </source>
</evidence>